<reference evidence="2 3" key="1">
    <citation type="submission" date="2019-03" db="EMBL/GenBank/DDBJ databases">
        <title>First draft genome of Liparis tanakae, snailfish: a comprehensive survey of snailfish specific genes.</title>
        <authorList>
            <person name="Kim W."/>
            <person name="Song I."/>
            <person name="Jeong J.-H."/>
            <person name="Kim D."/>
            <person name="Kim S."/>
            <person name="Ryu S."/>
            <person name="Song J.Y."/>
            <person name="Lee S.K."/>
        </authorList>
    </citation>
    <scope>NUCLEOTIDE SEQUENCE [LARGE SCALE GENOMIC DNA]</scope>
    <source>
        <tissue evidence="2">Muscle</tissue>
    </source>
</reference>
<feature type="compositionally biased region" description="Basic residues" evidence="1">
    <location>
        <begin position="131"/>
        <end position="149"/>
    </location>
</feature>
<keyword evidence="3" id="KW-1185">Reference proteome</keyword>
<feature type="compositionally biased region" description="Acidic residues" evidence="1">
    <location>
        <begin position="153"/>
        <end position="170"/>
    </location>
</feature>
<evidence type="ECO:0000256" key="1">
    <source>
        <dbReference type="SAM" id="MobiDB-lite"/>
    </source>
</evidence>
<feature type="compositionally biased region" description="Polar residues" evidence="1">
    <location>
        <begin position="80"/>
        <end position="89"/>
    </location>
</feature>
<dbReference type="Proteomes" id="UP000314294">
    <property type="component" value="Unassembled WGS sequence"/>
</dbReference>
<evidence type="ECO:0000313" key="2">
    <source>
        <dbReference type="EMBL" id="TNN87380.1"/>
    </source>
</evidence>
<feature type="region of interest" description="Disordered" evidence="1">
    <location>
        <begin position="46"/>
        <end position="180"/>
    </location>
</feature>
<dbReference type="AlphaFoldDB" id="A0A4Z2JB85"/>
<proteinExistence type="predicted"/>
<dbReference type="EMBL" id="SRLO01000011">
    <property type="protein sequence ID" value="TNN87380.1"/>
    <property type="molecule type" value="Genomic_DNA"/>
</dbReference>
<organism evidence="2 3">
    <name type="scientific">Liparis tanakae</name>
    <name type="common">Tanaka's snailfish</name>
    <dbReference type="NCBI Taxonomy" id="230148"/>
    <lineage>
        <taxon>Eukaryota</taxon>
        <taxon>Metazoa</taxon>
        <taxon>Chordata</taxon>
        <taxon>Craniata</taxon>
        <taxon>Vertebrata</taxon>
        <taxon>Euteleostomi</taxon>
        <taxon>Actinopterygii</taxon>
        <taxon>Neopterygii</taxon>
        <taxon>Teleostei</taxon>
        <taxon>Neoteleostei</taxon>
        <taxon>Acanthomorphata</taxon>
        <taxon>Eupercaria</taxon>
        <taxon>Perciformes</taxon>
        <taxon>Cottioidei</taxon>
        <taxon>Cottales</taxon>
        <taxon>Liparidae</taxon>
        <taxon>Liparis</taxon>
    </lineage>
</organism>
<protein>
    <submittedName>
        <fullName evidence="2">Uncharacterized protein</fullName>
    </submittedName>
</protein>
<feature type="compositionally biased region" description="Gly residues" evidence="1">
    <location>
        <begin position="103"/>
        <end position="114"/>
    </location>
</feature>
<sequence>MDSVPRTRMLVDFRARFPTLLDASQLKAPPSSTVMVGMVSRPPLTTLLLGSSAPPGRTHSREGAGSPPDATHSRVIVSPGFTTRGSSRRSLIEGGAGGRRRGGGGPGRKGAGGGGRKRGGKRGGEGGGRRGGGKRGRRKKKRRGRRRKRKEQEDEEEEVEEEQEEEEEGTQPDNWPLIGRFPFDNRSVRGGRHAPHLGEEGLVDLHPGVRALRQRLVAPPPAVEHRRVGGGHAAQEHCALRVELLLGLAHTLTDSTETTEEEIRENMKMMMEI</sequence>
<evidence type="ECO:0000313" key="3">
    <source>
        <dbReference type="Proteomes" id="UP000314294"/>
    </source>
</evidence>
<accession>A0A4Z2JB85</accession>
<gene>
    <name evidence="2" type="ORF">EYF80_002581</name>
</gene>
<comment type="caution">
    <text evidence="2">The sequence shown here is derived from an EMBL/GenBank/DDBJ whole genome shotgun (WGS) entry which is preliminary data.</text>
</comment>
<name>A0A4Z2JB85_9TELE</name>